<evidence type="ECO:0000256" key="3">
    <source>
        <dbReference type="ARBA" id="ARBA00022475"/>
    </source>
</evidence>
<dbReference type="CDD" id="cd05387">
    <property type="entry name" value="BY-kinase"/>
    <property type="match status" value="1"/>
</dbReference>
<keyword evidence="8 19" id="KW-0418">Kinase</keyword>
<evidence type="ECO:0000259" key="17">
    <source>
        <dbReference type="Pfam" id="PF13614"/>
    </source>
</evidence>
<dbReference type="InterPro" id="IPR027417">
    <property type="entry name" value="P-loop_NTPase"/>
</dbReference>
<feature type="compositionally biased region" description="Polar residues" evidence="14">
    <location>
        <begin position="1"/>
        <end position="13"/>
    </location>
</feature>
<keyword evidence="9" id="KW-0067">ATP-binding</keyword>
<keyword evidence="4" id="KW-0997">Cell inner membrane</keyword>
<dbReference type="Pfam" id="PF02706">
    <property type="entry name" value="Wzz"/>
    <property type="match status" value="1"/>
</dbReference>
<dbReference type="GO" id="GO:0005886">
    <property type="term" value="C:plasma membrane"/>
    <property type="evidence" value="ECO:0007669"/>
    <property type="project" value="UniProtKB-SubCell"/>
</dbReference>
<dbReference type="InterPro" id="IPR025669">
    <property type="entry name" value="AAA_dom"/>
</dbReference>
<dbReference type="Gene3D" id="3.40.50.300">
    <property type="entry name" value="P-loop containing nucleotide triphosphate hydrolases"/>
    <property type="match status" value="1"/>
</dbReference>
<feature type="domain" description="Polysaccharide chain length determinant N-terminal" evidence="16">
    <location>
        <begin position="43"/>
        <end position="131"/>
    </location>
</feature>
<dbReference type="InterPro" id="IPR032807">
    <property type="entry name" value="GNVR"/>
</dbReference>
<dbReference type="InterPro" id="IPR003856">
    <property type="entry name" value="LPS_length_determ_N"/>
</dbReference>
<evidence type="ECO:0000259" key="16">
    <source>
        <dbReference type="Pfam" id="PF02706"/>
    </source>
</evidence>
<evidence type="ECO:0000256" key="7">
    <source>
        <dbReference type="ARBA" id="ARBA00022741"/>
    </source>
</evidence>
<evidence type="ECO:0000256" key="8">
    <source>
        <dbReference type="ARBA" id="ARBA00022777"/>
    </source>
</evidence>
<dbReference type="PANTHER" id="PTHR32309:SF31">
    <property type="entry name" value="CAPSULAR EXOPOLYSACCHARIDE FAMILY"/>
    <property type="match status" value="1"/>
</dbReference>
<evidence type="ECO:0000256" key="12">
    <source>
        <dbReference type="ARBA" id="ARBA00023137"/>
    </source>
</evidence>
<dbReference type="InterPro" id="IPR005702">
    <property type="entry name" value="Wzc-like_C"/>
</dbReference>
<dbReference type="PANTHER" id="PTHR32309">
    <property type="entry name" value="TYROSINE-PROTEIN KINASE"/>
    <property type="match status" value="1"/>
</dbReference>
<keyword evidence="5 19" id="KW-0808">Transferase</keyword>
<evidence type="ECO:0000313" key="20">
    <source>
        <dbReference type="Proteomes" id="UP000500938"/>
    </source>
</evidence>
<comment type="catalytic activity">
    <reaction evidence="13">
        <text>L-tyrosyl-[protein] + ATP = O-phospho-L-tyrosyl-[protein] + ADP + H(+)</text>
        <dbReference type="Rhea" id="RHEA:10596"/>
        <dbReference type="Rhea" id="RHEA-COMP:10136"/>
        <dbReference type="Rhea" id="RHEA-COMP:20101"/>
        <dbReference type="ChEBI" id="CHEBI:15378"/>
        <dbReference type="ChEBI" id="CHEBI:30616"/>
        <dbReference type="ChEBI" id="CHEBI:46858"/>
        <dbReference type="ChEBI" id="CHEBI:61978"/>
        <dbReference type="ChEBI" id="CHEBI:456216"/>
    </reaction>
</comment>
<feature type="transmembrane region" description="Helical" evidence="15">
    <location>
        <begin position="520"/>
        <end position="540"/>
    </location>
</feature>
<evidence type="ECO:0000256" key="1">
    <source>
        <dbReference type="ARBA" id="ARBA00004429"/>
    </source>
</evidence>
<evidence type="ECO:0000256" key="13">
    <source>
        <dbReference type="ARBA" id="ARBA00053015"/>
    </source>
</evidence>
<comment type="similarity">
    <text evidence="2">Belongs to the etk/wzc family.</text>
</comment>
<name>A0A6M4IRY1_9BACT</name>
<dbReference type="EMBL" id="CP053085">
    <property type="protein sequence ID" value="QJR36196.1"/>
    <property type="molecule type" value="Genomic_DNA"/>
</dbReference>
<dbReference type="KEGG" id="ggr:HKW67_12100"/>
<feature type="domain" description="AAA" evidence="17">
    <location>
        <begin position="616"/>
        <end position="736"/>
    </location>
</feature>
<organism evidence="19 20">
    <name type="scientific">Gemmatimonas groenlandica</name>
    <dbReference type="NCBI Taxonomy" id="2732249"/>
    <lineage>
        <taxon>Bacteria</taxon>
        <taxon>Pseudomonadati</taxon>
        <taxon>Gemmatimonadota</taxon>
        <taxon>Gemmatimonadia</taxon>
        <taxon>Gemmatimonadales</taxon>
        <taxon>Gemmatimonadaceae</taxon>
        <taxon>Gemmatimonas</taxon>
    </lineage>
</organism>
<keyword evidence="11 15" id="KW-0472">Membrane</keyword>
<feature type="region of interest" description="Disordered" evidence="14">
    <location>
        <begin position="1"/>
        <end position="40"/>
    </location>
</feature>
<dbReference type="InterPro" id="IPR050445">
    <property type="entry name" value="Bact_polysacc_biosynth/exp"/>
</dbReference>
<comment type="subcellular location">
    <subcellularLocation>
        <location evidence="1">Cell inner membrane</location>
        <topology evidence="1">Multi-pass membrane protein</topology>
    </subcellularLocation>
</comment>
<sequence length="818" mass="88537">MSGQQIQPVTTRENALDNFQDGAPPADWGGGQDATPEPKGPSLARYVGAVNRFKWLILLFGVLGGAGGYAATKFIEPEYEVKATILLEQGTGTNQDGANSRGPIQAEELLKASGWQDLLRSFAIADPVVNDLALFVTPKRVSDSTMFRAFRVAPDQQRLKPGTYVLTVTGTTYSLAIKLGPEVEKGAVGDSVGRVVGFLWQPAARTLAGRKDIEFDVQTPREASIALIKKLRLSLQDGSSFLFLNLTGENAQRTAATLNAWVEQFVVVATALKKKNITSVAAILEGQTQYAAENLSNAENALESFRVRTVTEPNERQSITPGIEMTNSPVFENYFRDQILADSYKRDRQALEGILAKGRQAGGVITREAVLSIPSVNTDPAAENLRRVLADFADRELSLRKLRESYTDELPRVQNEIAALASLRSSIPSVLESYLTQLKLREQTLVSTIDQSSKDLRKIPTRTIEEQRLKRQVAQSEELYRSLNIKAAEAKLAEAATIPDVSVLDPAVAPLKPTRNTAPVIILGAIGAALALGVLLAIVLDQVDKRFRYPEQATDDLGLFILGVVPVINTKGKRKSADEASQVVEAFRTIRMNVRYAADPSRPLAMTITSPGPNDGKSLISSNLALSFAEAGARTLLIDGDIRRGELAKTFGTQSRPGLVEYLDGTALIAEVLHPATAHPNLTVMPAGARRKRAPELLATPRLQQLINQMSAEYDVVIVDSPPLGAGFDAYALATATGNLALVLRAGTTDRKMAAAKMATVDTLPVRVMGAVLNGIKLTGVYEYYSYYQDYAAQDEEPVARISDGSARSDKPLPAKIS</sequence>
<dbReference type="EC" id="2.7.10.2" evidence="19"/>
<reference evidence="19 20" key="1">
    <citation type="submission" date="2020-05" db="EMBL/GenBank/DDBJ databases">
        <title>Complete genome sequence of Gemmatimonas greenlandica TET16.</title>
        <authorList>
            <person name="Zeng Y."/>
        </authorList>
    </citation>
    <scope>NUCLEOTIDE SEQUENCE [LARGE SCALE GENOMIC DNA]</scope>
    <source>
        <strain evidence="19 20">TET16</strain>
    </source>
</reference>
<keyword evidence="3" id="KW-1003">Cell membrane</keyword>
<keyword evidence="7" id="KW-0547">Nucleotide-binding</keyword>
<dbReference type="SUPFAM" id="SSF52540">
    <property type="entry name" value="P-loop containing nucleoside triphosphate hydrolases"/>
    <property type="match status" value="1"/>
</dbReference>
<evidence type="ECO:0000313" key="19">
    <source>
        <dbReference type="EMBL" id="QJR36196.1"/>
    </source>
</evidence>
<evidence type="ECO:0000259" key="18">
    <source>
        <dbReference type="Pfam" id="PF13807"/>
    </source>
</evidence>
<evidence type="ECO:0000256" key="10">
    <source>
        <dbReference type="ARBA" id="ARBA00022989"/>
    </source>
</evidence>
<dbReference type="GO" id="GO:0005524">
    <property type="term" value="F:ATP binding"/>
    <property type="evidence" value="ECO:0007669"/>
    <property type="project" value="UniProtKB-KW"/>
</dbReference>
<accession>A0A6M4IRY1</accession>
<keyword evidence="6 15" id="KW-0812">Transmembrane</keyword>
<feature type="domain" description="Tyrosine-protein kinase G-rich" evidence="18">
    <location>
        <begin position="468"/>
        <end position="539"/>
    </location>
</feature>
<gene>
    <name evidence="19" type="ORF">HKW67_12100</name>
</gene>
<dbReference type="Proteomes" id="UP000500938">
    <property type="component" value="Chromosome"/>
</dbReference>
<evidence type="ECO:0000256" key="5">
    <source>
        <dbReference type="ARBA" id="ARBA00022679"/>
    </source>
</evidence>
<keyword evidence="10 15" id="KW-1133">Transmembrane helix</keyword>
<evidence type="ECO:0000256" key="15">
    <source>
        <dbReference type="SAM" id="Phobius"/>
    </source>
</evidence>
<dbReference type="AlphaFoldDB" id="A0A6M4IRY1"/>
<evidence type="ECO:0000256" key="6">
    <source>
        <dbReference type="ARBA" id="ARBA00022692"/>
    </source>
</evidence>
<evidence type="ECO:0000256" key="2">
    <source>
        <dbReference type="ARBA" id="ARBA00008883"/>
    </source>
</evidence>
<evidence type="ECO:0000256" key="11">
    <source>
        <dbReference type="ARBA" id="ARBA00023136"/>
    </source>
</evidence>
<dbReference type="Pfam" id="PF13614">
    <property type="entry name" value="AAA_31"/>
    <property type="match status" value="1"/>
</dbReference>
<evidence type="ECO:0000256" key="4">
    <source>
        <dbReference type="ARBA" id="ARBA00022519"/>
    </source>
</evidence>
<dbReference type="NCBIfam" id="TIGR01007">
    <property type="entry name" value="eps_fam"/>
    <property type="match status" value="1"/>
</dbReference>
<protein>
    <submittedName>
        <fullName evidence="19">Polysaccharide biosynthesis tyrosine autokinase</fullName>
        <ecNumber evidence="19">2.7.10.2</ecNumber>
    </submittedName>
</protein>
<proteinExistence type="inferred from homology"/>
<dbReference type="RefSeq" id="WP_171225631.1">
    <property type="nucleotide sequence ID" value="NZ_CP053085.1"/>
</dbReference>
<keyword evidence="12" id="KW-0829">Tyrosine-protein kinase</keyword>
<evidence type="ECO:0000256" key="14">
    <source>
        <dbReference type="SAM" id="MobiDB-lite"/>
    </source>
</evidence>
<keyword evidence="20" id="KW-1185">Reference proteome</keyword>
<dbReference type="GO" id="GO:0004715">
    <property type="term" value="F:non-membrane spanning protein tyrosine kinase activity"/>
    <property type="evidence" value="ECO:0007669"/>
    <property type="project" value="UniProtKB-EC"/>
</dbReference>
<dbReference type="Pfam" id="PF13807">
    <property type="entry name" value="GNVR"/>
    <property type="match status" value="1"/>
</dbReference>
<evidence type="ECO:0000256" key="9">
    <source>
        <dbReference type="ARBA" id="ARBA00022840"/>
    </source>
</evidence>